<comment type="caution">
    <text evidence="1">The sequence shown here is derived from an EMBL/GenBank/DDBJ whole genome shotgun (WGS) entry which is preliminary data.</text>
</comment>
<organism evidence="1 2">
    <name type="scientific">Mikania micrantha</name>
    <name type="common">bitter vine</name>
    <dbReference type="NCBI Taxonomy" id="192012"/>
    <lineage>
        <taxon>Eukaryota</taxon>
        <taxon>Viridiplantae</taxon>
        <taxon>Streptophyta</taxon>
        <taxon>Embryophyta</taxon>
        <taxon>Tracheophyta</taxon>
        <taxon>Spermatophyta</taxon>
        <taxon>Magnoliopsida</taxon>
        <taxon>eudicotyledons</taxon>
        <taxon>Gunneridae</taxon>
        <taxon>Pentapetalae</taxon>
        <taxon>asterids</taxon>
        <taxon>campanulids</taxon>
        <taxon>Asterales</taxon>
        <taxon>Asteraceae</taxon>
        <taxon>Asteroideae</taxon>
        <taxon>Heliantheae alliance</taxon>
        <taxon>Eupatorieae</taxon>
        <taxon>Mikania</taxon>
    </lineage>
</organism>
<dbReference type="EMBL" id="SZYD01000001">
    <property type="protein sequence ID" value="KAD7477167.1"/>
    <property type="molecule type" value="Genomic_DNA"/>
</dbReference>
<sequence>MCPKLQRRPANGGNQGRGRVFVLGAKEARQDPNVVIVVGMDWLSKYQGEIKCFDKIIRIPLPNDETLEIKGETPGRSFHIISSMKAQKYLWKEYQAFLAHIMVKEIKEWKIDDIPIVRDFLEVFLEDLPGLPSVRQVEFRIDLAPGAAPIARSPYRLAPSEMQELSSQLQELLDRGFIRPRFSPWGAPVLFVKKKDGTFRMCIDYR</sequence>
<proteinExistence type="predicted"/>
<dbReference type="Proteomes" id="UP000326396">
    <property type="component" value="Linkage Group LG1"/>
</dbReference>
<dbReference type="SUPFAM" id="SSF56672">
    <property type="entry name" value="DNA/RNA polymerases"/>
    <property type="match status" value="1"/>
</dbReference>
<evidence type="ECO:0000313" key="2">
    <source>
        <dbReference type="Proteomes" id="UP000326396"/>
    </source>
</evidence>
<dbReference type="InterPro" id="IPR043502">
    <property type="entry name" value="DNA/RNA_pol_sf"/>
</dbReference>
<evidence type="ECO:0008006" key="3">
    <source>
        <dbReference type="Google" id="ProtNLM"/>
    </source>
</evidence>
<name>A0A5N6PZ50_9ASTR</name>
<keyword evidence="2" id="KW-1185">Reference proteome</keyword>
<dbReference type="PANTHER" id="PTHR15503">
    <property type="entry name" value="LDOC1 RELATED"/>
    <property type="match status" value="1"/>
</dbReference>
<dbReference type="Gene3D" id="3.10.10.10">
    <property type="entry name" value="HIV Type 1 Reverse Transcriptase, subunit A, domain 1"/>
    <property type="match status" value="1"/>
</dbReference>
<dbReference type="OrthoDB" id="1434744at2759"/>
<reference evidence="1 2" key="1">
    <citation type="submission" date="2019-05" db="EMBL/GenBank/DDBJ databases">
        <title>Mikania micrantha, genome provides insights into the molecular mechanism of rapid growth.</title>
        <authorList>
            <person name="Liu B."/>
        </authorList>
    </citation>
    <scope>NUCLEOTIDE SEQUENCE [LARGE SCALE GENOMIC DNA]</scope>
    <source>
        <strain evidence="1">NLD-2019</strain>
        <tissue evidence="1">Leaf</tissue>
    </source>
</reference>
<gene>
    <name evidence="1" type="ORF">E3N88_00303</name>
</gene>
<dbReference type="PANTHER" id="PTHR15503:SF45">
    <property type="entry name" value="RNA-DIRECTED DNA POLYMERASE HOMOLOG"/>
    <property type="match status" value="1"/>
</dbReference>
<dbReference type="AlphaFoldDB" id="A0A5N6PZ50"/>
<evidence type="ECO:0000313" key="1">
    <source>
        <dbReference type="EMBL" id="KAD7477167.1"/>
    </source>
</evidence>
<protein>
    <recommendedName>
        <fullName evidence="3">Reverse transcriptase domain-containing protein</fullName>
    </recommendedName>
</protein>
<dbReference type="InterPro" id="IPR032567">
    <property type="entry name" value="RTL1-rel"/>
</dbReference>
<accession>A0A5N6PZ50</accession>